<name>A0AA36DJV8_9BILA</name>
<comment type="caution">
    <text evidence="2">The sequence shown here is derived from an EMBL/GenBank/DDBJ whole genome shotgun (WGS) entry which is preliminary data.</text>
</comment>
<evidence type="ECO:0000256" key="1">
    <source>
        <dbReference type="SAM" id="SignalP"/>
    </source>
</evidence>
<accession>A0AA36DJV8</accession>
<evidence type="ECO:0000313" key="3">
    <source>
        <dbReference type="Proteomes" id="UP001177023"/>
    </source>
</evidence>
<proteinExistence type="predicted"/>
<feature type="signal peptide" evidence="1">
    <location>
        <begin position="1"/>
        <end position="22"/>
    </location>
</feature>
<dbReference type="EMBL" id="CATQJA010002710">
    <property type="protein sequence ID" value="CAJ0587718.1"/>
    <property type="molecule type" value="Genomic_DNA"/>
</dbReference>
<keyword evidence="1" id="KW-0732">Signal</keyword>
<dbReference type="Proteomes" id="UP001177023">
    <property type="component" value="Unassembled WGS sequence"/>
</dbReference>
<protein>
    <submittedName>
        <fullName evidence="2">Uncharacterized protein</fullName>
    </submittedName>
</protein>
<organism evidence="2 3">
    <name type="scientific">Mesorhabditis spiculigera</name>
    <dbReference type="NCBI Taxonomy" id="96644"/>
    <lineage>
        <taxon>Eukaryota</taxon>
        <taxon>Metazoa</taxon>
        <taxon>Ecdysozoa</taxon>
        <taxon>Nematoda</taxon>
        <taxon>Chromadorea</taxon>
        <taxon>Rhabditida</taxon>
        <taxon>Rhabditina</taxon>
        <taxon>Rhabditomorpha</taxon>
        <taxon>Rhabditoidea</taxon>
        <taxon>Rhabditidae</taxon>
        <taxon>Mesorhabditinae</taxon>
        <taxon>Mesorhabditis</taxon>
    </lineage>
</organism>
<feature type="chain" id="PRO_5041299694" evidence="1">
    <location>
        <begin position="23"/>
        <end position="70"/>
    </location>
</feature>
<evidence type="ECO:0000313" key="2">
    <source>
        <dbReference type="EMBL" id="CAJ0587718.1"/>
    </source>
</evidence>
<keyword evidence="3" id="KW-1185">Reference proteome</keyword>
<sequence>MRFLLLLIAVVAFICQFGLLDARKAASTLVATEAQTNCTGPKANCTGDGFMFLSDWAAKAVGGLFASLGD</sequence>
<dbReference type="AlphaFoldDB" id="A0AA36DJV8"/>
<feature type="non-terminal residue" evidence="2">
    <location>
        <position position="70"/>
    </location>
</feature>
<gene>
    <name evidence="2" type="ORF">MSPICULIGERA_LOCUS25673</name>
</gene>
<reference evidence="2" key="1">
    <citation type="submission" date="2023-06" db="EMBL/GenBank/DDBJ databases">
        <authorList>
            <person name="Delattre M."/>
        </authorList>
    </citation>
    <scope>NUCLEOTIDE SEQUENCE</scope>
    <source>
        <strain evidence="2">AF72</strain>
    </source>
</reference>